<keyword evidence="2" id="KW-1185">Reference proteome</keyword>
<evidence type="ECO:0000313" key="2">
    <source>
        <dbReference type="Proteomes" id="UP001500064"/>
    </source>
</evidence>
<name>A0ABP4TY66_9ACTN</name>
<comment type="caution">
    <text evidence="1">The sequence shown here is derived from an EMBL/GenBank/DDBJ whole genome shotgun (WGS) entry which is preliminary data.</text>
</comment>
<dbReference type="EMBL" id="BAAAMU010000207">
    <property type="protein sequence ID" value="GAA1695015.1"/>
    <property type="molecule type" value="Genomic_DNA"/>
</dbReference>
<sequence length="58" mass="6100">MGAAAKVPDLRDGDVRAVTSSPRRLWWRWTKAATLGEIAGFAVPAVAGADDVPDGPRP</sequence>
<accession>A0ABP4TY66</accession>
<reference evidence="2" key="1">
    <citation type="journal article" date="2019" name="Int. J. Syst. Evol. Microbiol.">
        <title>The Global Catalogue of Microorganisms (GCM) 10K type strain sequencing project: providing services to taxonomists for standard genome sequencing and annotation.</title>
        <authorList>
            <consortium name="The Broad Institute Genomics Platform"/>
            <consortium name="The Broad Institute Genome Sequencing Center for Infectious Disease"/>
            <person name="Wu L."/>
            <person name="Ma J."/>
        </authorList>
    </citation>
    <scope>NUCLEOTIDE SEQUENCE [LARGE SCALE GENOMIC DNA]</scope>
    <source>
        <strain evidence="2">JCM 13929</strain>
    </source>
</reference>
<evidence type="ECO:0000313" key="1">
    <source>
        <dbReference type="EMBL" id="GAA1695015.1"/>
    </source>
</evidence>
<organism evidence="1 2">
    <name type="scientific">Nonomuraea maheshkhaliensis</name>
    <dbReference type="NCBI Taxonomy" id="419590"/>
    <lineage>
        <taxon>Bacteria</taxon>
        <taxon>Bacillati</taxon>
        <taxon>Actinomycetota</taxon>
        <taxon>Actinomycetes</taxon>
        <taxon>Streptosporangiales</taxon>
        <taxon>Streptosporangiaceae</taxon>
        <taxon>Nonomuraea</taxon>
    </lineage>
</organism>
<gene>
    <name evidence="1" type="ORF">GCM10009733_108350</name>
</gene>
<proteinExistence type="predicted"/>
<dbReference type="Proteomes" id="UP001500064">
    <property type="component" value="Unassembled WGS sequence"/>
</dbReference>
<protein>
    <submittedName>
        <fullName evidence="1">Uncharacterized protein</fullName>
    </submittedName>
</protein>